<keyword evidence="6" id="KW-0472">Membrane</keyword>
<keyword evidence="8" id="KW-0614">Plasmid</keyword>
<dbReference type="SUPFAM" id="SSF52540">
    <property type="entry name" value="P-loop containing nucleoside triphosphate hydrolases"/>
    <property type="match status" value="1"/>
</dbReference>
<dbReference type="InterPro" id="IPR050086">
    <property type="entry name" value="MetN_ABC_transporter-like"/>
</dbReference>
<evidence type="ECO:0000256" key="1">
    <source>
        <dbReference type="ARBA" id="ARBA00004202"/>
    </source>
</evidence>
<comment type="subcellular location">
    <subcellularLocation>
        <location evidence="1">Cell membrane</location>
        <topology evidence="1">Peripheral membrane protein</topology>
    </subcellularLocation>
</comment>
<gene>
    <name evidence="8" type="ORF">PUW23_26065</name>
</gene>
<dbReference type="CDD" id="cd03262">
    <property type="entry name" value="ABC_HisP_GlnQ"/>
    <property type="match status" value="1"/>
</dbReference>
<dbReference type="InterPro" id="IPR003593">
    <property type="entry name" value="AAA+_ATPase"/>
</dbReference>
<dbReference type="GO" id="GO:0015424">
    <property type="term" value="F:ABC-type amino acid transporter activity"/>
    <property type="evidence" value="ECO:0007669"/>
    <property type="project" value="InterPro"/>
</dbReference>
<evidence type="ECO:0000256" key="2">
    <source>
        <dbReference type="ARBA" id="ARBA00022448"/>
    </source>
</evidence>
<dbReference type="PIRSF" id="PIRSF039085">
    <property type="entry name" value="ABC_ATPase_HisP"/>
    <property type="match status" value="1"/>
</dbReference>
<evidence type="ECO:0000256" key="5">
    <source>
        <dbReference type="ARBA" id="ARBA00022840"/>
    </source>
</evidence>
<keyword evidence="4" id="KW-0547">Nucleotide-binding</keyword>
<dbReference type="InterPro" id="IPR030679">
    <property type="entry name" value="ABC_ATPase_HisP-typ"/>
</dbReference>
<dbReference type="Gene3D" id="3.40.50.300">
    <property type="entry name" value="P-loop containing nucleotide triphosphate hydrolases"/>
    <property type="match status" value="1"/>
</dbReference>
<keyword evidence="3" id="KW-1003">Cell membrane</keyword>
<dbReference type="PROSITE" id="PS00211">
    <property type="entry name" value="ABC_TRANSPORTER_1"/>
    <property type="match status" value="1"/>
</dbReference>
<keyword evidence="2" id="KW-0813">Transport</keyword>
<keyword evidence="5 8" id="KW-0067">ATP-binding</keyword>
<dbReference type="InterPro" id="IPR017871">
    <property type="entry name" value="ABC_transporter-like_CS"/>
</dbReference>
<dbReference type="Pfam" id="PF00005">
    <property type="entry name" value="ABC_tran"/>
    <property type="match status" value="1"/>
</dbReference>
<feature type="domain" description="ABC transporter" evidence="7">
    <location>
        <begin position="2"/>
        <end position="242"/>
    </location>
</feature>
<sequence length="264" mass="29274">MLNVTQLRKSFGRTEVLRGIDLRVAKGETTIVIGPSGSGKSTLLSCLNLLEIPDSGELELDGHRMKFGDGGKKRTRELIGYRQKTGMVFQSHQLFPHRTALENVIEGLIVVKRWNRSDARRRGEELLAKVGLREFADRYPAQLSGGQQQRVGIARALAMDPAVLLFDEPTSALDPELVGEVLRVMKELAREGMTLIVATHEMNFAREVADRVIFMEKGLIADEGTAAHIFGASRNERVRQFLSRFDAAAELPSVPVQVQVQATL</sequence>
<dbReference type="EMBL" id="CP118102">
    <property type="protein sequence ID" value="WDH85305.1"/>
    <property type="molecule type" value="Genomic_DNA"/>
</dbReference>
<evidence type="ECO:0000313" key="8">
    <source>
        <dbReference type="EMBL" id="WDH85305.1"/>
    </source>
</evidence>
<dbReference type="AlphaFoldDB" id="A0AAX3N968"/>
<evidence type="ECO:0000313" key="9">
    <source>
        <dbReference type="Proteomes" id="UP001220962"/>
    </source>
</evidence>
<dbReference type="SMART" id="SM00382">
    <property type="entry name" value="AAA"/>
    <property type="match status" value="1"/>
</dbReference>
<dbReference type="GO" id="GO:0005886">
    <property type="term" value="C:plasma membrane"/>
    <property type="evidence" value="ECO:0007669"/>
    <property type="project" value="UniProtKB-SubCell"/>
</dbReference>
<dbReference type="PROSITE" id="PS50893">
    <property type="entry name" value="ABC_TRANSPORTER_2"/>
    <property type="match status" value="1"/>
</dbReference>
<accession>A0AAX3N968</accession>
<dbReference type="Proteomes" id="UP001220962">
    <property type="component" value="Plasmid unnamed1"/>
</dbReference>
<evidence type="ECO:0000256" key="6">
    <source>
        <dbReference type="ARBA" id="ARBA00023136"/>
    </source>
</evidence>
<geneLocation type="plasmid" evidence="8 9">
    <name>unnamed1</name>
</geneLocation>
<evidence type="ECO:0000256" key="4">
    <source>
        <dbReference type="ARBA" id="ARBA00022741"/>
    </source>
</evidence>
<dbReference type="InterPro" id="IPR003439">
    <property type="entry name" value="ABC_transporter-like_ATP-bd"/>
</dbReference>
<name>A0AAX3N968_9BACL</name>
<evidence type="ECO:0000259" key="7">
    <source>
        <dbReference type="PROSITE" id="PS50893"/>
    </source>
</evidence>
<dbReference type="RefSeq" id="WP_274360044.1">
    <property type="nucleotide sequence ID" value="NZ_CP118102.1"/>
</dbReference>
<evidence type="ECO:0000256" key="3">
    <source>
        <dbReference type="ARBA" id="ARBA00022475"/>
    </source>
</evidence>
<dbReference type="GO" id="GO:0016887">
    <property type="term" value="F:ATP hydrolysis activity"/>
    <property type="evidence" value="ECO:0007669"/>
    <property type="project" value="InterPro"/>
</dbReference>
<protein>
    <submittedName>
        <fullName evidence="8">Amino acid ABC transporter ATP-binding protein</fullName>
    </submittedName>
</protein>
<dbReference type="InterPro" id="IPR027417">
    <property type="entry name" value="P-loop_NTPase"/>
</dbReference>
<organism evidence="8 9">
    <name type="scientific">Paenibacillus urinalis</name>
    <dbReference type="NCBI Taxonomy" id="521520"/>
    <lineage>
        <taxon>Bacteria</taxon>
        <taxon>Bacillati</taxon>
        <taxon>Bacillota</taxon>
        <taxon>Bacilli</taxon>
        <taxon>Bacillales</taxon>
        <taxon>Paenibacillaceae</taxon>
        <taxon>Paenibacillus</taxon>
    </lineage>
</organism>
<reference evidence="8" key="1">
    <citation type="submission" date="2023-02" db="EMBL/GenBank/DDBJ databases">
        <title>Pathogen: clinical or host-associated sample.</title>
        <authorList>
            <person name="Hergert J."/>
            <person name="Casey R."/>
            <person name="Wagner J."/>
            <person name="Young E.L."/>
            <person name="Oakeson K.F."/>
        </authorList>
    </citation>
    <scope>NUCLEOTIDE SEQUENCE</scope>
    <source>
        <strain evidence="8">2022CK-00830</strain>
        <plasmid evidence="8">unnamed1</plasmid>
    </source>
</reference>
<dbReference type="PANTHER" id="PTHR43166:SF35">
    <property type="entry name" value="L-CYSTINE IMPORT ATP-BINDING PROTEIN TCYN"/>
    <property type="match status" value="1"/>
</dbReference>
<dbReference type="GO" id="GO:0005524">
    <property type="term" value="F:ATP binding"/>
    <property type="evidence" value="ECO:0007669"/>
    <property type="project" value="UniProtKB-KW"/>
</dbReference>
<proteinExistence type="predicted"/>
<dbReference type="PANTHER" id="PTHR43166">
    <property type="entry name" value="AMINO ACID IMPORT ATP-BINDING PROTEIN"/>
    <property type="match status" value="1"/>
</dbReference>